<keyword evidence="2" id="KW-0963">Cytoplasm</keyword>
<evidence type="ECO:0000256" key="5">
    <source>
        <dbReference type="ARBA" id="ARBA00022741"/>
    </source>
</evidence>
<keyword evidence="16" id="KW-1185">Reference proteome</keyword>
<organism evidence="15 16">
    <name type="scientific">Mola mola</name>
    <name type="common">Ocean sunfish</name>
    <name type="synonym">Tetraodon mola</name>
    <dbReference type="NCBI Taxonomy" id="94237"/>
    <lineage>
        <taxon>Eukaryota</taxon>
        <taxon>Metazoa</taxon>
        <taxon>Chordata</taxon>
        <taxon>Craniata</taxon>
        <taxon>Vertebrata</taxon>
        <taxon>Euteleostomi</taxon>
        <taxon>Actinopterygii</taxon>
        <taxon>Neopterygii</taxon>
        <taxon>Teleostei</taxon>
        <taxon>Neoteleostei</taxon>
        <taxon>Acanthomorphata</taxon>
        <taxon>Eupercaria</taxon>
        <taxon>Tetraodontiformes</taxon>
        <taxon>Molidae</taxon>
        <taxon>Mola</taxon>
    </lineage>
</organism>
<feature type="domain" description="Kinesin motor" evidence="14">
    <location>
        <begin position="15"/>
        <end position="425"/>
    </location>
</feature>
<dbReference type="InterPro" id="IPR027417">
    <property type="entry name" value="P-loop_NTPase"/>
</dbReference>
<evidence type="ECO:0000313" key="15">
    <source>
        <dbReference type="Ensembl" id="ENSMMOP00000007019.1"/>
    </source>
</evidence>
<dbReference type="Ensembl" id="ENSMMOT00000007153.1">
    <property type="protein sequence ID" value="ENSMMOP00000007019.1"/>
    <property type="gene ID" value="ENSMMOG00000005453.1"/>
</dbReference>
<reference evidence="15" key="1">
    <citation type="submission" date="2025-08" db="UniProtKB">
        <authorList>
            <consortium name="Ensembl"/>
        </authorList>
    </citation>
    <scope>IDENTIFICATION</scope>
</reference>
<dbReference type="PROSITE" id="PS00411">
    <property type="entry name" value="KINESIN_MOTOR_1"/>
    <property type="match status" value="1"/>
</dbReference>
<evidence type="ECO:0000256" key="10">
    <source>
        <dbReference type="PROSITE-ProRule" id="PRU00283"/>
    </source>
</evidence>
<dbReference type="PRINTS" id="PR00380">
    <property type="entry name" value="KINESINHEAVY"/>
</dbReference>
<keyword evidence="13" id="KW-0812">Transmembrane</keyword>
<dbReference type="InterPro" id="IPR036961">
    <property type="entry name" value="Kinesin_motor_dom_sf"/>
</dbReference>
<dbReference type="Gene3D" id="3.40.850.10">
    <property type="entry name" value="Kinesin motor domain"/>
    <property type="match status" value="1"/>
</dbReference>
<dbReference type="GO" id="GO:0008017">
    <property type="term" value="F:microtubule binding"/>
    <property type="evidence" value="ECO:0007669"/>
    <property type="project" value="InterPro"/>
</dbReference>
<accession>A0A3Q3WE40</accession>
<dbReference type="GO" id="GO:0007018">
    <property type="term" value="P:microtubule-based movement"/>
    <property type="evidence" value="ECO:0007669"/>
    <property type="project" value="InterPro"/>
</dbReference>
<sequence>MCLQSEVPGSAEVQTMRVYLRVRPFSKEELSDNEDQVQCVIESSQTVTLNAPKGSANMKSSEKGIGVSLHKFAFSQIFGPETTQSELFDLTVKSQTHDFLEGKNALIFSYGVTNAGKTYTIQGTPQDPGILPRVLDATFHYSEGRQYEGMDLKPYLRNDAQYLDPDQVKQERSAKAAIFASVKEVREVFLFVFFLVFFFLFFFSASNPTQADGSQFALWVSFFEIYNECVYDLLQPSLFSKSKKRAALRVCDDGAGNAYVKDLRWINIQNLREACKLLQYGNKNRSAAATKMNQSSSRSHSIFTMKLLKIDGHAVKWISEFSMCDLAGSERCNKTKTFGERLKEAGNINNSLLILGKCITALRNNQTDRTKSSYIPFRESKLTKLFQAVFCGKGKALMIVNINQCASTYDETLHVMKFSAVAKQVGLGTFWCERTQVIDSQALESYLSEEELLDEEDEADMSLLPQNELVNMIETLRTKLLAERRRNLVQEMEIRKEMGDAMLQQLMESEELRSRQIEDLKESYQEKLENTFEMYKDAIREHAYQSAMNNLEDDYVPLDEFIAEQEKVESSNVNTCSVLHSFLVQLILSLERRLMELSETLEKVRDSFLEKSADLEAQQRKTDDQVRPYTLMQRFGGSNVDLFYLFPL</sequence>
<dbReference type="GO" id="GO:0005876">
    <property type="term" value="C:spindle microtubule"/>
    <property type="evidence" value="ECO:0007669"/>
    <property type="project" value="TreeGrafter"/>
</dbReference>
<dbReference type="InterPro" id="IPR047149">
    <property type="entry name" value="KIF11-like"/>
</dbReference>
<protein>
    <recommendedName>
        <fullName evidence="11">Kinesin-like protein</fullName>
    </recommendedName>
</protein>
<dbReference type="GO" id="GO:0051231">
    <property type="term" value="P:spindle elongation"/>
    <property type="evidence" value="ECO:0007669"/>
    <property type="project" value="TreeGrafter"/>
</dbReference>
<comment type="subcellular location">
    <subcellularLocation>
        <location evidence="1">Cytoplasm</location>
        <location evidence="1">Cytoskeleton</location>
        <location evidence="1">Spindle</location>
    </subcellularLocation>
</comment>
<reference evidence="15" key="2">
    <citation type="submission" date="2025-09" db="UniProtKB">
        <authorList>
            <consortium name="Ensembl"/>
        </authorList>
    </citation>
    <scope>IDENTIFICATION</scope>
</reference>
<dbReference type="STRING" id="94237.ENSMMOP00000007019"/>
<dbReference type="PANTHER" id="PTHR47970:SF29">
    <property type="entry name" value="KINESIN FAMILY MEMBER 20B"/>
    <property type="match status" value="1"/>
</dbReference>
<proteinExistence type="inferred from homology"/>
<name>A0A3Q3WE40_MOLML</name>
<keyword evidence="13" id="KW-0472">Membrane</keyword>
<evidence type="ECO:0000256" key="11">
    <source>
        <dbReference type="RuleBase" id="RU000394"/>
    </source>
</evidence>
<keyword evidence="7 12" id="KW-0175">Coiled coil</keyword>
<evidence type="ECO:0000256" key="9">
    <source>
        <dbReference type="ARBA" id="ARBA00023212"/>
    </source>
</evidence>
<dbReference type="GO" id="GO:0090307">
    <property type="term" value="P:mitotic spindle assembly"/>
    <property type="evidence" value="ECO:0007669"/>
    <property type="project" value="TreeGrafter"/>
</dbReference>
<evidence type="ECO:0000256" key="4">
    <source>
        <dbReference type="ARBA" id="ARBA00022701"/>
    </source>
</evidence>
<evidence type="ECO:0000313" key="16">
    <source>
        <dbReference type="Proteomes" id="UP000261620"/>
    </source>
</evidence>
<keyword evidence="13" id="KW-1133">Transmembrane helix</keyword>
<evidence type="ECO:0000256" key="13">
    <source>
        <dbReference type="SAM" id="Phobius"/>
    </source>
</evidence>
<dbReference type="SMART" id="SM00129">
    <property type="entry name" value="KISc"/>
    <property type="match status" value="1"/>
</dbReference>
<feature type="binding site" evidence="10">
    <location>
        <begin position="111"/>
        <end position="118"/>
    </location>
    <ligand>
        <name>ATP</name>
        <dbReference type="ChEBI" id="CHEBI:30616"/>
    </ligand>
</feature>
<dbReference type="Pfam" id="PF00225">
    <property type="entry name" value="Kinesin"/>
    <property type="match status" value="1"/>
</dbReference>
<keyword evidence="3" id="KW-0597">Phosphoprotein</keyword>
<keyword evidence="5 10" id="KW-0547">Nucleotide-binding</keyword>
<dbReference type="InterPro" id="IPR001752">
    <property type="entry name" value="Kinesin_motor_dom"/>
</dbReference>
<evidence type="ECO:0000256" key="2">
    <source>
        <dbReference type="ARBA" id="ARBA00022490"/>
    </source>
</evidence>
<feature type="transmembrane region" description="Helical" evidence="13">
    <location>
        <begin position="188"/>
        <end position="205"/>
    </location>
</feature>
<feature type="coiled-coil region" evidence="12">
    <location>
        <begin position="507"/>
        <end position="541"/>
    </location>
</feature>
<dbReference type="PROSITE" id="PS50067">
    <property type="entry name" value="KINESIN_MOTOR_2"/>
    <property type="match status" value="1"/>
</dbReference>
<evidence type="ECO:0000256" key="8">
    <source>
        <dbReference type="ARBA" id="ARBA00023175"/>
    </source>
</evidence>
<keyword evidence="9" id="KW-0206">Cytoskeleton</keyword>
<evidence type="ECO:0000259" key="14">
    <source>
        <dbReference type="PROSITE" id="PS50067"/>
    </source>
</evidence>
<comment type="similarity">
    <text evidence="10 11">Belongs to the TRAFAC class myosin-kinesin ATPase superfamily. Kinesin family.</text>
</comment>
<evidence type="ECO:0000256" key="6">
    <source>
        <dbReference type="ARBA" id="ARBA00022840"/>
    </source>
</evidence>
<dbReference type="Proteomes" id="UP000261620">
    <property type="component" value="Unplaced"/>
</dbReference>
<dbReference type="InterPro" id="IPR019821">
    <property type="entry name" value="Kinesin_motor_CS"/>
</dbReference>
<dbReference type="GO" id="GO:0005634">
    <property type="term" value="C:nucleus"/>
    <property type="evidence" value="ECO:0007669"/>
    <property type="project" value="TreeGrafter"/>
</dbReference>
<keyword evidence="6 10" id="KW-0067">ATP-binding</keyword>
<keyword evidence="4 11" id="KW-0493">Microtubule</keyword>
<dbReference type="PANTHER" id="PTHR47970">
    <property type="entry name" value="KINESIN-LIKE PROTEIN KIF11"/>
    <property type="match status" value="1"/>
</dbReference>
<dbReference type="GO" id="GO:0005524">
    <property type="term" value="F:ATP binding"/>
    <property type="evidence" value="ECO:0007669"/>
    <property type="project" value="UniProtKB-UniRule"/>
</dbReference>
<dbReference type="GO" id="GO:0072686">
    <property type="term" value="C:mitotic spindle"/>
    <property type="evidence" value="ECO:0007669"/>
    <property type="project" value="TreeGrafter"/>
</dbReference>
<keyword evidence="8 10" id="KW-0505">Motor protein</keyword>
<dbReference type="GO" id="GO:0008574">
    <property type="term" value="F:plus-end-directed microtubule motor activity"/>
    <property type="evidence" value="ECO:0007669"/>
    <property type="project" value="TreeGrafter"/>
</dbReference>
<dbReference type="SUPFAM" id="SSF52540">
    <property type="entry name" value="P-loop containing nucleoside triphosphate hydrolases"/>
    <property type="match status" value="1"/>
</dbReference>
<evidence type="ECO:0000256" key="12">
    <source>
        <dbReference type="SAM" id="Coils"/>
    </source>
</evidence>
<evidence type="ECO:0000256" key="1">
    <source>
        <dbReference type="ARBA" id="ARBA00004186"/>
    </source>
</evidence>
<dbReference type="AlphaFoldDB" id="A0A3Q3WE40"/>
<evidence type="ECO:0000256" key="7">
    <source>
        <dbReference type="ARBA" id="ARBA00023054"/>
    </source>
</evidence>
<evidence type="ECO:0000256" key="3">
    <source>
        <dbReference type="ARBA" id="ARBA00022553"/>
    </source>
</evidence>
<dbReference type="OMA" id="HAYQCAM"/>